<accession>A0ABN2W4Y2</accession>
<dbReference type="Proteomes" id="UP001501480">
    <property type="component" value="Unassembled WGS sequence"/>
</dbReference>
<dbReference type="Pfam" id="PF13683">
    <property type="entry name" value="rve_3"/>
    <property type="match status" value="1"/>
</dbReference>
<organism evidence="2 3">
    <name type="scientific">Aeromicrobium halocynthiae</name>
    <dbReference type="NCBI Taxonomy" id="560557"/>
    <lineage>
        <taxon>Bacteria</taxon>
        <taxon>Bacillati</taxon>
        <taxon>Actinomycetota</taxon>
        <taxon>Actinomycetes</taxon>
        <taxon>Propionibacteriales</taxon>
        <taxon>Nocardioidaceae</taxon>
        <taxon>Aeromicrobium</taxon>
    </lineage>
</organism>
<dbReference type="SUPFAM" id="SSF53098">
    <property type="entry name" value="Ribonuclease H-like"/>
    <property type="match status" value="1"/>
</dbReference>
<feature type="domain" description="Integrase catalytic" evidence="1">
    <location>
        <begin position="16"/>
        <end position="69"/>
    </location>
</feature>
<sequence length="87" mass="9959">MHESSPRSPLDGYRSINALAESTIGLFKTELIRPEGPWRGVEHVELETLGWVDWFNHERPHEAIDDLTPVRAEEVHYAARNRLTPTG</sequence>
<name>A0ABN2W4Y2_9ACTN</name>
<protein>
    <recommendedName>
        <fullName evidence="1">Integrase catalytic domain-containing protein</fullName>
    </recommendedName>
</protein>
<reference evidence="2 3" key="1">
    <citation type="journal article" date="2019" name="Int. J. Syst. Evol. Microbiol.">
        <title>The Global Catalogue of Microorganisms (GCM) 10K type strain sequencing project: providing services to taxonomists for standard genome sequencing and annotation.</title>
        <authorList>
            <consortium name="The Broad Institute Genomics Platform"/>
            <consortium name="The Broad Institute Genome Sequencing Center for Infectious Disease"/>
            <person name="Wu L."/>
            <person name="Ma J."/>
        </authorList>
    </citation>
    <scope>NUCLEOTIDE SEQUENCE [LARGE SCALE GENOMIC DNA]</scope>
    <source>
        <strain evidence="2 3">JCM 15749</strain>
    </source>
</reference>
<dbReference type="RefSeq" id="WP_425546070.1">
    <property type="nucleotide sequence ID" value="NZ_BAAAPY010000011.1"/>
</dbReference>
<dbReference type="InterPro" id="IPR001584">
    <property type="entry name" value="Integrase_cat-core"/>
</dbReference>
<gene>
    <name evidence="2" type="ORF">GCM10009821_26390</name>
</gene>
<evidence type="ECO:0000313" key="2">
    <source>
        <dbReference type="EMBL" id="GAA2083881.1"/>
    </source>
</evidence>
<comment type="caution">
    <text evidence="2">The sequence shown here is derived from an EMBL/GenBank/DDBJ whole genome shotgun (WGS) entry which is preliminary data.</text>
</comment>
<dbReference type="EMBL" id="BAAAPY010000011">
    <property type="protein sequence ID" value="GAA2083881.1"/>
    <property type="molecule type" value="Genomic_DNA"/>
</dbReference>
<evidence type="ECO:0000313" key="3">
    <source>
        <dbReference type="Proteomes" id="UP001501480"/>
    </source>
</evidence>
<keyword evidence="3" id="KW-1185">Reference proteome</keyword>
<dbReference type="InterPro" id="IPR012337">
    <property type="entry name" value="RNaseH-like_sf"/>
</dbReference>
<proteinExistence type="predicted"/>
<evidence type="ECO:0000259" key="1">
    <source>
        <dbReference type="Pfam" id="PF13683"/>
    </source>
</evidence>